<dbReference type="InterPro" id="IPR019109">
    <property type="entry name" value="MamF_MmsF"/>
</dbReference>
<evidence type="ECO:0000259" key="6">
    <source>
        <dbReference type="PROSITE" id="PS50943"/>
    </source>
</evidence>
<gene>
    <name evidence="7" type="ORF">TJEJU_2285</name>
</gene>
<organism evidence="7 8">
    <name type="scientific">Tenacibaculum jejuense</name>
    <dbReference type="NCBI Taxonomy" id="584609"/>
    <lineage>
        <taxon>Bacteria</taxon>
        <taxon>Pseudomonadati</taxon>
        <taxon>Bacteroidota</taxon>
        <taxon>Flavobacteriia</taxon>
        <taxon>Flavobacteriales</taxon>
        <taxon>Flavobacteriaceae</taxon>
        <taxon>Tenacibaculum</taxon>
    </lineage>
</organism>
<evidence type="ECO:0000256" key="4">
    <source>
        <dbReference type="ARBA" id="ARBA00023136"/>
    </source>
</evidence>
<dbReference type="Pfam" id="PF01381">
    <property type="entry name" value="HTH_3"/>
    <property type="match status" value="1"/>
</dbReference>
<evidence type="ECO:0000256" key="1">
    <source>
        <dbReference type="ARBA" id="ARBA00004141"/>
    </source>
</evidence>
<dbReference type="RefSeq" id="WP_095072161.1">
    <property type="nucleotide sequence ID" value="NZ_LT899436.1"/>
</dbReference>
<evidence type="ECO:0000313" key="8">
    <source>
        <dbReference type="Proteomes" id="UP000215214"/>
    </source>
</evidence>
<dbReference type="Proteomes" id="UP000215214">
    <property type="component" value="Chromosome TJEJU"/>
</dbReference>
<protein>
    <submittedName>
        <fullName evidence="7">Putative transcriptional regulator, XRE family</fullName>
    </submittedName>
</protein>
<evidence type="ECO:0000256" key="5">
    <source>
        <dbReference type="SAM" id="Phobius"/>
    </source>
</evidence>
<evidence type="ECO:0000313" key="7">
    <source>
        <dbReference type="EMBL" id="SNR15971.1"/>
    </source>
</evidence>
<comment type="subcellular location">
    <subcellularLocation>
        <location evidence="1">Membrane</location>
        <topology evidence="1">Multi-pass membrane protein</topology>
    </subcellularLocation>
</comment>
<accession>A0A238U9V7</accession>
<dbReference type="CDD" id="cd00093">
    <property type="entry name" value="HTH_XRE"/>
    <property type="match status" value="1"/>
</dbReference>
<feature type="transmembrane region" description="Helical" evidence="5">
    <location>
        <begin position="79"/>
        <end position="98"/>
    </location>
</feature>
<keyword evidence="2 5" id="KW-0812">Transmembrane</keyword>
<feature type="transmembrane region" description="Helical" evidence="5">
    <location>
        <begin position="110"/>
        <end position="130"/>
    </location>
</feature>
<dbReference type="AlphaFoldDB" id="A0A238U9V7"/>
<dbReference type="Gene3D" id="1.10.260.40">
    <property type="entry name" value="lambda repressor-like DNA-binding domains"/>
    <property type="match status" value="1"/>
</dbReference>
<dbReference type="KEGG" id="tje:TJEJU_2285"/>
<dbReference type="PROSITE" id="PS50943">
    <property type="entry name" value="HTH_CROC1"/>
    <property type="match status" value="1"/>
</dbReference>
<keyword evidence="8" id="KW-1185">Reference proteome</keyword>
<dbReference type="Pfam" id="PF09685">
    <property type="entry name" value="MamF_MmsF"/>
    <property type="match status" value="1"/>
</dbReference>
<name>A0A238U9V7_9FLAO</name>
<dbReference type="SMART" id="SM00530">
    <property type="entry name" value="HTH_XRE"/>
    <property type="match status" value="1"/>
</dbReference>
<dbReference type="InterPro" id="IPR010982">
    <property type="entry name" value="Lambda_DNA-bd_dom_sf"/>
</dbReference>
<feature type="domain" description="HTH cro/C1-type" evidence="6">
    <location>
        <begin position="4"/>
        <end position="57"/>
    </location>
</feature>
<evidence type="ECO:0000256" key="2">
    <source>
        <dbReference type="ARBA" id="ARBA00022692"/>
    </source>
</evidence>
<proteinExistence type="predicted"/>
<dbReference type="GO" id="GO:0003677">
    <property type="term" value="F:DNA binding"/>
    <property type="evidence" value="ECO:0007669"/>
    <property type="project" value="InterPro"/>
</dbReference>
<evidence type="ECO:0000256" key="3">
    <source>
        <dbReference type="ARBA" id="ARBA00022989"/>
    </source>
</evidence>
<reference evidence="7 8" key="1">
    <citation type="submission" date="2017-07" db="EMBL/GenBank/DDBJ databases">
        <authorList>
            <person name="Sun Z.S."/>
            <person name="Albrecht U."/>
            <person name="Echele G."/>
            <person name="Lee C.C."/>
        </authorList>
    </citation>
    <scope>NUCLEOTIDE SEQUENCE [LARGE SCALE GENOMIC DNA]</scope>
    <source>
        <strain evidence="8">type strain: KCTC 22618</strain>
    </source>
</reference>
<dbReference type="OrthoDB" id="1357763at2"/>
<dbReference type="EMBL" id="LT899436">
    <property type="protein sequence ID" value="SNR15971.1"/>
    <property type="molecule type" value="Genomic_DNA"/>
</dbReference>
<keyword evidence="3 5" id="KW-1133">Transmembrane helix</keyword>
<keyword evidence="4 5" id="KW-0472">Membrane</keyword>
<dbReference type="SUPFAM" id="SSF47413">
    <property type="entry name" value="lambda repressor-like DNA-binding domains"/>
    <property type="match status" value="1"/>
</dbReference>
<feature type="transmembrane region" description="Helical" evidence="5">
    <location>
        <begin position="142"/>
        <end position="163"/>
    </location>
</feature>
<dbReference type="InterPro" id="IPR001387">
    <property type="entry name" value="Cro/C1-type_HTH"/>
</dbReference>
<sequence>MSKLLAYRKKFNLTQEELAEKSGISVRTIQRIEAGAPLKGHTLNAISKALNIDIESLNGQKNEESINIKLIKLINLSSLPFVAIPLVNILIPFAIVYYKKEYNRLTKEIISLQIFWTIISTILILLSPFANRLFSSEIRLTLPVMILLILINITIILVNTVGLDKHQKNYIRLKFSFL</sequence>